<name>A0A7S4CNT5_9EUGL</name>
<dbReference type="EMBL" id="HBJA01038695">
    <property type="protein sequence ID" value="CAE0802087.1"/>
    <property type="molecule type" value="Transcribed_RNA"/>
</dbReference>
<organism evidence="1">
    <name type="scientific">Eutreptiella gymnastica</name>
    <dbReference type="NCBI Taxonomy" id="73025"/>
    <lineage>
        <taxon>Eukaryota</taxon>
        <taxon>Discoba</taxon>
        <taxon>Euglenozoa</taxon>
        <taxon>Euglenida</taxon>
        <taxon>Spirocuta</taxon>
        <taxon>Euglenophyceae</taxon>
        <taxon>Eutreptiales</taxon>
        <taxon>Eutreptiaceae</taxon>
        <taxon>Eutreptiella</taxon>
    </lineage>
</organism>
<proteinExistence type="predicted"/>
<protein>
    <submittedName>
        <fullName evidence="1">Uncharacterized protein</fullName>
    </submittedName>
</protein>
<gene>
    <name evidence="1" type="ORF">EGYM00163_LOCUS13208</name>
</gene>
<dbReference type="AlphaFoldDB" id="A0A7S4CNT5"/>
<evidence type="ECO:0000313" key="1">
    <source>
        <dbReference type="EMBL" id="CAE0802087.1"/>
    </source>
</evidence>
<sequence>MCLPPLTEDWCCIVLFPLHWGSAHVLLRPICMHVVQGEFPNPGNFVQDPPTKLALVGKWTVTETGTQIQTLIFCFGTLFDRIDNVPSIFRLFVFSCGFDGWADFFF</sequence>
<accession>A0A7S4CNT5</accession>
<reference evidence="1" key="1">
    <citation type="submission" date="2021-01" db="EMBL/GenBank/DDBJ databases">
        <authorList>
            <person name="Corre E."/>
            <person name="Pelletier E."/>
            <person name="Niang G."/>
            <person name="Scheremetjew M."/>
            <person name="Finn R."/>
            <person name="Kale V."/>
            <person name="Holt S."/>
            <person name="Cochrane G."/>
            <person name="Meng A."/>
            <person name="Brown T."/>
            <person name="Cohen L."/>
        </authorList>
    </citation>
    <scope>NUCLEOTIDE SEQUENCE</scope>
    <source>
        <strain evidence="1">CCMP1594</strain>
    </source>
</reference>